<comment type="caution">
    <text evidence="2">The sequence shown here is derived from an EMBL/GenBank/DDBJ whole genome shotgun (WGS) entry which is preliminary data.</text>
</comment>
<keyword evidence="1" id="KW-0812">Transmembrane</keyword>
<keyword evidence="1" id="KW-0472">Membrane</keyword>
<proteinExistence type="predicted"/>
<organism evidence="2 3">
    <name type="scientific">Dactylosporangium sucinum</name>
    <dbReference type="NCBI Taxonomy" id="1424081"/>
    <lineage>
        <taxon>Bacteria</taxon>
        <taxon>Bacillati</taxon>
        <taxon>Actinomycetota</taxon>
        <taxon>Actinomycetes</taxon>
        <taxon>Micromonosporales</taxon>
        <taxon>Micromonosporaceae</taxon>
        <taxon>Dactylosporangium</taxon>
    </lineage>
</organism>
<dbReference type="AlphaFoldDB" id="A0A917X0E3"/>
<evidence type="ECO:0000313" key="3">
    <source>
        <dbReference type="Proteomes" id="UP000642070"/>
    </source>
</evidence>
<name>A0A917X0E3_9ACTN</name>
<reference evidence="2" key="1">
    <citation type="journal article" date="2014" name="Int. J. Syst. Evol. Microbiol.">
        <title>Complete genome sequence of Corynebacterium casei LMG S-19264T (=DSM 44701T), isolated from a smear-ripened cheese.</title>
        <authorList>
            <consortium name="US DOE Joint Genome Institute (JGI-PGF)"/>
            <person name="Walter F."/>
            <person name="Albersmeier A."/>
            <person name="Kalinowski J."/>
            <person name="Ruckert C."/>
        </authorList>
    </citation>
    <scope>NUCLEOTIDE SEQUENCE</scope>
    <source>
        <strain evidence="2">JCM 19831</strain>
    </source>
</reference>
<dbReference type="EMBL" id="BMPI01000035">
    <property type="protein sequence ID" value="GGM53843.1"/>
    <property type="molecule type" value="Genomic_DNA"/>
</dbReference>
<keyword evidence="3" id="KW-1185">Reference proteome</keyword>
<dbReference type="Proteomes" id="UP000642070">
    <property type="component" value="Unassembled WGS sequence"/>
</dbReference>
<sequence>MARRVVSAAAGLTVAAVTVIGAVHLGARPTGWLLLPAIAVAVLIAAFVSKCWRELAAAGRRIDEANAMVAENRAIYRARDVLTVDAATRWRAEL</sequence>
<dbReference type="RefSeq" id="WP_190253733.1">
    <property type="nucleotide sequence ID" value="NZ_BMPI01000035.1"/>
</dbReference>
<accession>A0A917X0E3</accession>
<evidence type="ECO:0000256" key="1">
    <source>
        <dbReference type="SAM" id="Phobius"/>
    </source>
</evidence>
<gene>
    <name evidence="2" type="ORF">GCM10007977_064280</name>
</gene>
<protein>
    <submittedName>
        <fullName evidence="2">Uncharacterized protein</fullName>
    </submittedName>
</protein>
<reference evidence="2" key="2">
    <citation type="submission" date="2020-09" db="EMBL/GenBank/DDBJ databases">
        <authorList>
            <person name="Sun Q."/>
            <person name="Ohkuma M."/>
        </authorList>
    </citation>
    <scope>NUCLEOTIDE SEQUENCE</scope>
    <source>
        <strain evidence="2">JCM 19831</strain>
    </source>
</reference>
<feature type="transmembrane region" description="Helical" evidence="1">
    <location>
        <begin position="31"/>
        <end position="52"/>
    </location>
</feature>
<evidence type="ECO:0000313" key="2">
    <source>
        <dbReference type="EMBL" id="GGM53843.1"/>
    </source>
</evidence>
<keyword evidence="1" id="KW-1133">Transmembrane helix</keyword>